<dbReference type="AlphaFoldDB" id="A0AAV4MUF4"/>
<evidence type="ECO:0000313" key="3">
    <source>
        <dbReference type="Proteomes" id="UP001054945"/>
    </source>
</evidence>
<name>A0AAV4MUF4_CAEEX</name>
<reference evidence="2 3" key="1">
    <citation type="submission" date="2021-06" db="EMBL/GenBank/DDBJ databases">
        <title>Caerostris extrusa draft genome.</title>
        <authorList>
            <person name="Kono N."/>
            <person name="Arakawa K."/>
        </authorList>
    </citation>
    <scope>NUCLEOTIDE SEQUENCE [LARGE SCALE GENOMIC DNA]</scope>
</reference>
<dbReference type="Proteomes" id="UP001054945">
    <property type="component" value="Unassembled WGS sequence"/>
</dbReference>
<protein>
    <submittedName>
        <fullName evidence="2">Uncharacterized protein</fullName>
    </submittedName>
</protein>
<sequence>MPAIVRPQSTVEVDESAPRISSRGPLGAGPGPARKWLSCSSTMGPAVCLIMSHKWDFHVNSHIRLISIAFR</sequence>
<dbReference type="EMBL" id="BPLR01020179">
    <property type="protein sequence ID" value="GIX75570.1"/>
    <property type="molecule type" value="Genomic_DNA"/>
</dbReference>
<proteinExistence type="predicted"/>
<keyword evidence="3" id="KW-1185">Reference proteome</keyword>
<accession>A0AAV4MUF4</accession>
<comment type="caution">
    <text evidence="2">The sequence shown here is derived from an EMBL/GenBank/DDBJ whole genome shotgun (WGS) entry which is preliminary data.</text>
</comment>
<feature type="region of interest" description="Disordered" evidence="1">
    <location>
        <begin position="1"/>
        <end position="32"/>
    </location>
</feature>
<organism evidence="2 3">
    <name type="scientific">Caerostris extrusa</name>
    <name type="common">Bark spider</name>
    <name type="synonym">Caerostris bankana</name>
    <dbReference type="NCBI Taxonomy" id="172846"/>
    <lineage>
        <taxon>Eukaryota</taxon>
        <taxon>Metazoa</taxon>
        <taxon>Ecdysozoa</taxon>
        <taxon>Arthropoda</taxon>
        <taxon>Chelicerata</taxon>
        <taxon>Arachnida</taxon>
        <taxon>Araneae</taxon>
        <taxon>Araneomorphae</taxon>
        <taxon>Entelegynae</taxon>
        <taxon>Araneoidea</taxon>
        <taxon>Araneidae</taxon>
        <taxon>Caerostris</taxon>
    </lineage>
</organism>
<evidence type="ECO:0000313" key="2">
    <source>
        <dbReference type="EMBL" id="GIX75570.1"/>
    </source>
</evidence>
<evidence type="ECO:0000256" key="1">
    <source>
        <dbReference type="SAM" id="MobiDB-lite"/>
    </source>
</evidence>
<gene>
    <name evidence="2" type="ORF">CEXT_602211</name>
</gene>